<keyword evidence="1 10" id="KW-0540">Nuclease</keyword>
<dbReference type="PANTHER" id="PTHR34353:SF2">
    <property type="entry name" value="CRISPR-ASSOCIATED ENDONUCLEASE CAS1 1"/>
    <property type="match status" value="1"/>
</dbReference>
<evidence type="ECO:0000256" key="3">
    <source>
        <dbReference type="ARBA" id="ARBA00022759"/>
    </source>
</evidence>
<keyword evidence="5 10" id="KW-0460">Magnesium</keyword>
<keyword evidence="3 10" id="KW-0255">Endonuclease</keyword>
<dbReference type="InterPro" id="IPR019855">
    <property type="entry name" value="CRISPR-assoc_Cas1_NMENI"/>
</dbReference>
<dbReference type="EC" id="3.1.-.-" evidence="10"/>
<comment type="subunit">
    <text evidence="9 10">Homodimer, forms a heterotetramer with a Cas2 homodimer.</text>
</comment>
<organism evidence="11 12">
    <name type="scientific">Lachnospira intestinalis</name>
    <dbReference type="NCBI Taxonomy" id="3133158"/>
    <lineage>
        <taxon>Bacteria</taxon>
        <taxon>Bacillati</taxon>
        <taxon>Bacillota</taxon>
        <taxon>Clostridia</taxon>
        <taxon>Lachnospirales</taxon>
        <taxon>Lachnospiraceae</taxon>
        <taxon>Lachnospira</taxon>
    </lineage>
</organism>
<evidence type="ECO:0000313" key="12">
    <source>
        <dbReference type="Proteomes" id="UP001546774"/>
    </source>
</evidence>
<dbReference type="GO" id="GO:0004519">
    <property type="term" value="F:endonuclease activity"/>
    <property type="evidence" value="ECO:0007669"/>
    <property type="project" value="UniProtKB-KW"/>
</dbReference>
<dbReference type="HAMAP" id="MF_01470">
    <property type="entry name" value="Cas1"/>
    <property type="match status" value="1"/>
</dbReference>
<dbReference type="InterPro" id="IPR050646">
    <property type="entry name" value="Cas1"/>
</dbReference>
<keyword evidence="6 10" id="KW-0051">Antiviral defense</keyword>
<evidence type="ECO:0000256" key="5">
    <source>
        <dbReference type="ARBA" id="ARBA00022842"/>
    </source>
</evidence>
<accession>A0ABV1H4V4</accession>
<dbReference type="PANTHER" id="PTHR34353">
    <property type="entry name" value="CRISPR-ASSOCIATED ENDONUCLEASE CAS1 1"/>
    <property type="match status" value="1"/>
</dbReference>
<dbReference type="EMBL" id="JBBMFS010000003">
    <property type="protein sequence ID" value="MEQ2554500.1"/>
    <property type="molecule type" value="Genomic_DNA"/>
</dbReference>
<evidence type="ECO:0000256" key="10">
    <source>
        <dbReference type="HAMAP-Rule" id="MF_01470"/>
    </source>
</evidence>
<dbReference type="Proteomes" id="UP001546774">
    <property type="component" value="Unassembled WGS sequence"/>
</dbReference>
<keyword evidence="12" id="KW-1185">Reference proteome</keyword>
<comment type="function">
    <text evidence="10">CRISPR (clustered regularly interspaced short palindromic repeat), is an adaptive immune system that provides protection against mobile genetic elements (viruses, transposable elements and conjugative plasmids). CRISPR clusters contain spacers, sequences complementary to antecedent mobile elements, and target invading nucleic acids. CRISPR clusters are transcribed and processed into CRISPR RNA (crRNA). Acts as a dsDNA endonuclease. Involved in the integration of spacer DNA into the CRISPR cassette.</text>
</comment>
<keyword evidence="8 10" id="KW-0464">Manganese</keyword>
<evidence type="ECO:0000256" key="2">
    <source>
        <dbReference type="ARBA" id="ARBA00022723"/>
    </source>
</evidence>
<dbReference type="InterPro" id="IPR042206">
    <property type="entry name" value="CRISPR-assoc_Cas1_C"/>
</dbReference>
<evidence type="ECO:0000256" key="7">
    <source>
        <dbReference type="ARBA" id="ARBA00023125"/>
    </source>
</evidence>
<comment type="similarity">
    <text evidence="10">Belongs to the CRISPR-associated endonuclease Cas1 family.</text>
</comment>
<evidence type="ECO:0000256" key="4">
    <source>
        <dbReference type="ARBA" id="ARBA00022801"/>
    </source>
</evidence>
<gene>
    <name evidence="10 11" type="primary">cas1</name>
    <name evidence="11" type="ORF">WMO37_05625</name>
</gene>
<comment type="caution">
    <text evidence="11">The sequence shown here is derived from an EMBL/GenBank/DDBJ whole genome shotgun (WGS) entry which is preliminary data.</text>
</comment>
<feature type="binding site" evidence="10">
    <location>
        <position position="223"/>
    </location>
    <ligand>
        <name>Mn(2+)</name>
        <dbReference type="ChEBI" id="CHEBI:29035"/>
    </ligand>
</feature>
<evidence type="ECO:0000256" key="1">
    <source>
        <dbReference type="ARBA" id="ARBA00022722"/>
    </source>
</evidence>
<keyword evidence="2 10" id="KW-0479">Metal-binding</keyword>
<protein>
    <recommendedName>
        <fullName evidence="10">CRISPR-associated endonuclease Cas1</fullName>
        <ecNumber evidence="10">3.1.-.-</ecNumber>
    </recommendedName>
</protein>
<evidence type="ECO:0000256" key="8">
    <source>
        <dbReference type="ARBA" id="ARBA00023211"/>
    </source>
</evidence>
<proteinExistence type="inferred from homology"/>
<sequence length="305" mass="35422">MAYRVIMIENEVSIKVKLNNLIISKGLEKDVWIPLEDISVIVMDNLTTTITVRTLTTFAEYGIELVISDTSHQPVGIYGALANHSRATKVQLKQIDYFTEKNKDNLWIEIVRQKIANQCQVLELLEKNKTAFEKMYDYREQVQPGDITNREAHAAKVYFNTLMGTTFSRGNEDILLNSGLDYGYAIIRSYLSRVCVGYGLNPQIGIHHKNEYNRFNLCDDLIEPIRPVVDYYVYRLLQEEEYFSSEHRRKIVNLLNHKIQYQNKKMYVCNMLETYVEQVASLVMGKRDTICFPSVADYIGEEDEI</sequence>
<name>A0ABV1H4V4_9FIRM</name>
<evidence type="ECO:0000256" key="9">
    <source>
        <dbReference type="ARBA" id="ARBA00038592"/>
    </source>
</evidence>
<reference evidence="11" key="1">
    <citation type="submission" date="2024-03" db="EMBL/GenBank/DDBJ databases">
        <title>Human intestinal bacterial collection.</title>
        <authorList>
            <person name="Pauvert C."/>
            <person name="Hitch T.C.A."/>
            <person name="Clavel T."/>
        </authorList>
    </citation>
    <scope>NUCLEOTIDE SEQUENCE [LARGE SCALE GENOMIC DNA]</scope>
    <source>
        <strain evidence="11">CLA-AA-H89B</strain>
    </source>
</reference>
<keyword evidence="7 10" id="KW-0238">DNA-binding</keyword>
<dbReference type="InterPro" id="IPR002729">
    <property type="entry name" value="CRISPR-assoc_Cas1"/>
</dbReference>
<keyword evidence="4 10" id="KW-0378">Hydrolase</keyword>
<dbReference type="Pfam" id="PF01867">
    <property type="entry name" value="Cas_Cas1"/>
    <property type="match status" value="1"/>
</dbReference>
<dbReference type="NCBIfam" id="TIGR03639">
    <property type="entry name" value="cas1_NMENI"/>
    <property type="match status" value="1"/>
</dbReference>
<evidence type="ECO:0000256" key="6">
    <source>
        <dbReference type="ARBA" id="ARBA00023118"/>
    </source>
</evidence>
<evidence type="ECO:0000313" key="11">
    <source>
        <dbReference type="EMBL" id="MEQ2554500.1"/>
    </source>
</evidence>
<feature type="binding site" evidence="10">
    <location>
        <position position="208"/>
    </location>
    <ligand>
        <name>Mn(2+)</name>
        <dbReference type="ChEBI" id="CHEBI:29035"/>
    </ligand>
</feature>
<dbReference type="Gene3D" id="1.20.120.920">
    <property type="entry name" value="CRISPR-associated endonuclease Cas1, C-terminal domain"/>
    <property type="match status" value="1"/>
</dbReference>
<dbReference type="NCBIfam" id="TIGR00287">
    <property type="entry name" value="cas1"/>
    <property type="match status" value="1"/>
</dbReference>
<comment type="cofactor">
    <cofactor evidence="10">
        <name>Mg(2+)</name>
        <dbReference type="ChEBI" id="CHEBI:18420"/>
    </cofactor>
    <cofactor evidence="10">
        <name>Mn(2+)</name>
        <dbReference type="ChEBI" id="CHEBI:29035"/>
    </cofactor>
</comment>
<feature type="binding site" evidence="10">
    <location>
        <position position="151"/>
    </location>
    <ligand>
        <name>Mn(2+)</name>
        <dbReference type="ChEBI" id="CHEBI:29035"/>
    </ligand>
</feature>